<feature type="compositionally biased region" description="Basic residues" evidence="1">
    <location>
        <begin position="632"/>
        <end position="641"/>
    </location>
</feature>
<reference evidence="2" key="1">
    <citation type="submission" date="2013-12" db="EMBL/GenBank/DDBJ databases">
        <title>The Genome Sequence of Aphanomyces astaci APO3.</title>
        <authorList>
            <consortium name="The Broad Institute Genomics Platform"/>
            <person name="Russ C."/>
            <person name="Tyler B."/>
            <person name="van West P."/>
            <person name="Dieguez-Uribeondo J."/>
            <person name="Young S.K."/>
            <person name="Zeng Q."/>
            <person name="Gargeya S."/>
            <person name="Fitzgerald M."/>
            <person name="Abouelleil A."/>
            <person name="Alvarado L."/>
            <person name="Chapman S.B."/>
            <person name="Gainer-Dewar J."/>
            <person name="Goldberg J."/>
            <person name="Griggs A."/>
            <person name="Gujja S."/>
            <person name="Hansen M."/>
            <person name="Howarth C."/>
            <person name="Imamovic A."/>
            <person name="Ireland A."/>
            <person name="Larimer J."/>
            <person name="McCowan C."/>
            <person name="Murphy C."/>
            <person name="Pearson M."/>
            <person name="Poon T.W."/>
            <person name="Priest M."/>
            <person name="Roberts A."/>
            <person name="Saif S."/>
            <person name="Shea T."/>
            <person name="Sykes S."/>
            <person name="Wortman J."/>
            <person name="Nusbaum C."/>
            <person name="Birren B."/>
        </authorList>
    </citation>
    <scope>NUCLEOTIDE SEQUENCE [LARGE SCALE GENOMIC DNA]</scope>
    <source>
        <strain evidence="2">APO3</strain>
    </source>
</reference>
<dbReference type="AlphaFoldDB" id="W4H4R6"/>
<feature type="compositionally biased region" description="Polar residues" evidence="1">
    <location>
        <begin position="194"/>
        <end position="209"/>
    </location>
</feature>
<feature type="region of interest" description="Disordered" evidence="1">
    <location>
        <begin position="192"/>
        <end position="219"/>
    </location>
</feature>
<feature type="region of interest" description="Disordered" evidence="1">
    <location>
        <begin position="550"/>
        <end position="576"/>
    </location>
</feature>
<feature type="compositionally biased region" description="Polar residues" evidence="1">
    <location>
        <begin position="551"/>
        <end position="564"/>
    </location>
</feature>
<evidence type="ECO:0000256" key="1">
    <source>
        <dbReference type="SAM" id="MobiDB-lite"/>
    </source>
</evidence>
<dbReference type="VEuPathDB" id="FungiDB:H257_01730"/>
<dbReference type="RefSeq" id="XP_009823375.1">
    <property type="nucleotide sequence ID" value="XM_009825073.1"/>
</dbReference>
<dbReference type="GeneID" id="20803726"/>
<proteinExistence type="predicted"/>
<feature type="region of interest" description="Disordered" evidence="1">
    <location>
        <begin position="593"/>
        <end position="641"/>
    </location>
</feature>
<feature type="compositionally biased region" description="Low complexity" evidence="1">
    <location>
        <begin position="621"/>
        <end position="631"/>
    </location>
</feature>
<dbReference type="STRING" id="112090.W4H4R6"/>
<dbReference type="PANTHER" id="PTHR16317">
    <property type="entry name" value="INTEGRIN ALPHA REPEAT DOMAIN-CONTAINING"/>
    <property type="match status" value="1"/>
</dbReference>
<name>W4H4R6_APHAT</name>
<dbReference type="SUPFAM" id="SSF50978">
    <property type="entry name" value="WD40 repeat-like"/>
    <property type="match status" value="1"/>
</dbReference>
<dbReference type="Gene3D" id="2.130.10.10">
    <property type="entry name" value="YVTN repeat-like/Quinoprotein amine dehydrogenase"/>
    <property type="match status" value="1"/>
</dbReference>
<gene>
    <name evidence="2" type="ORF">H257_01730</name>
</gene>
<organism evidence="2">
    <name type="scientific">Aphanomyces astaci</name>
    <name type="common">Crayfish plague agent</name>
    <dbReference type="NCBI Taxonomy" id="112090"/>
    <lineage>
        <taxon>Eukaryota</taxon>
        <taxon>Sar</taxon>
        <taxon>Stramenopiles</taxon>
        <taxon>Oomycota</taxon>
        <taxon>Saprolegniomycetes</taxon>
        <taxon>Saprolegniales</taxon>
        <taxon>Verrucalvaceae</taxon>
        <taxon>Aphanomyces</taxon>
    </lineage>
</organism>
<dbReference type="Pfam" id="PF15907">
    <property type="entry name" value="Itfg2"/>
    <property type="match status" value="1"/>
</dbReference>
<dbReference type="EMBL" id="KI913116">
    <property type="protein sequence ID" value="ETV86576.1"/>
    <property type="molecule type" value="Genomic_DNA"/>
</dbReference>
<dbReference type="InterPro" id="IPR036322">
    <property type="entry name" value="WD40_repeat_dom_sf"/>
</dbReference>
<evidence type="ECO:0000313" key="2">
    <source>
        <dbReference type="EMBL" id="ETV86576.1"/>
    </source>
</evidence>
<protein>
    <submittedName>
        <fullName evidence="2">Uncharacterized protein</fullName>
    </submittedName>
</protein>
<dbReference type="InterPro" id="IPR031793">
    <property type="entry name" value="KICSTOR_ITFG2"/>
</dbReference>
<sequence>MSAAVRSVCLVPSGLLNFEGKIMPNAHTFADDVDTVGGDRELIVGSMSGKLAIFKGLSSCDSACTYTVDGCITSIVTQPIAASMAHPSPDDEPPTTTSPATVSSVMSLLILVMTAEGTCFVLRRAVESSLGTLTLHMHTQFAIPLNVSAAAMLGPSLLVLGTRDSTVHFVDISNVEAAKEVHTHHLPGEVESFLPSQHNSVDTVQDNNRSSSPDMSSPDDPDIEHSLLVCLHTGDVLHVTPSSSMVLEHGDSLQCGRAYVLSGVKAKDVASSCDAFGYFDGHVKLKDAGTGQLRWSIQLPDALLTMATINLFQDGDEEVMLCCWNGDVFIVNTAGSQLKFTIPFSISAFFSGSFVSATDRGGGDVLFCATTSGGILYYVGMGQSIRHIRHDSVMDEIKHSSLYALIDTPSKRRAVLATLQRRWQQPHAAAFDSTDAPTLQQCIRACVYASNSIFSAPPPLPTTPPLPADPPVDGGADIITTHNEHHNVDESKADHYHVTEQGNESDYLQEPSMDVQTVPITHTIPSSTEVVDGEDQPKQEVVAMIDVVVTPPSNAPNDNITPTLSDADYSEENAPPSVVASTIGDVVVAPAAPPSSPLHSTNVPHLRTFDGGADEAAVTDTPAASSSPGPTSRRRRKNSDA</sequence>
<dbReference type="GO" id="GO:0032006">
    <property type="term" value="P:regulation of TOR signaling"/>
    <property type="evidence" value="ECO:0007669"/>
    <property type="project" value="TreeGrafter"/>
</dbReference>
<dbReference type="InterPro" id="IPR015943">
    <property type="entry name" value="WD40/YVTN_repeat-like_dom_sf"/>
</dbReference>
<accession>W4H4R6</accession>
<dbReference type="OrthoDB" id="9996127at2759"/>
<dbReference type="PANTHER" id="PTHR16317:SF1">
    <property type="entry name" value="KICSTOR COMPLEX PROTEIN ITFG2"/>
    <property type="match status" value="1"/>
</dbReference>